<dbReference type="EMBL" id="KQ995266">
    <property type="protein sequence ID" value="KZV47535.1"/>
    <property type="molecule type" value="Genomic_DNA"/>
</dbReference>
<dbReference type="AlphaFoldDB" id="A0A2Z7CMF2"/>
<organism evidence="1 2">
    <name type="scientific">Dorcoceras hygrometricum</name>
    <dbReference type="NCBI Taxonomy" id="472368"/>
    <lineage>
        <taxon>Eukaryota</taxon>
        <taxon>Viridiplantae</taxon>
        <taxon>Streptophyta</taxon>
        <taxon>Embryophyta</taxon>
        <taxon>Tracheophyta</taxon>
        <taxon>Spermatophyta</taxon>
        <taxon>Magnoliopsida</taxon>
        <taxon>eudicotyledons</taxon>
        <taxon>Gunneridae</taxon>
        <taxon>Pentapetalae</taxon>
        <taxon>asterids</taxon>
        <taxon>lamiids</taxon>
        <taxon>Lamiales</taxon>
        <taxon>Gesneriaceae</taxon>
        <taxon>Didymocarpoideae</taxon>
        <taxon>Trichosporeae</taxon>
        <taxon>Loxocarpinae</taxon>
        <taxon>Dorcoceras</taxon>
    </lineage>
</organism>
<evidence type="ECO:0000313" key="1">
    <source>
        <dbReference type="EMBL" id="KZV47535.1"/>
    </source>
</evidence>
<keyword evidence="2" id="KW-1185">Reference proteome</keyword>
<evidence type="ECO:0000313" key="2">
    <source>
        <dbReference type="Proteomes" id="UP000250235"/>
    </source>
</evidence>
<name>A0A2Z7CMF2_9LAMI</name>
<accession>A0A2Z7CMF2</accession>
<sequence length="161" mass="18147">MQYIYRAMHERATKNHRCDDSADHHKGSVVFRHNDSAGHHININININIGPFKHYDSAGRSQHPRQLSRSYSKLKSKAVKEQKSNYWSTIAKTLNHYSNFTFLKCGYSSLQTVLVTTKESKRGVSDQLLGLCDVVYVARASGNTALSSPCWDLLATMRSSG</sequence>
<protein>
    <submittedName>
        <fullName evidence="1">Uncharacterized protein</fullName>
    </submittedName>
</protein>
<reference evidence="1 2" key="1">
    <citation type="journal article" date="2015" name="Proc. Natl. Acad. Sci. U.S.A.">
        <title>The resurrection genome of Boea hygrometrica: A blueprint for survival of dehydration.</title>
        <authorList>
            <person name="Xiao L."/>
            <person name="Yang G."/>
            <person name="Zhang L."/>
            <person name="Yang X."/>
            <person name="Zhao S."/>
            <person name="Ji Z."/>
            <person name="Zhou Q."/>
            <person name="Hu M."/>
            <person name="Wang Y."/>
            <person name="Chen M."/>
            <person name="Xu Y."/>
            <person name="Jin H."/>
            <person name="Xiao X."/>
            <person name="Hu G."/>
            <person name="Bao F."/>
            <person name="Hu Y."/>
            <person name="Wan P."/>
            <person name="Li L."/>
            <person name="Deng X."/>
            <person name="Kuang T."/>
            <person name="Xiang C."/>
            <person name="Zhu J.K."/>
            <person name="Oliver M.J."/>
            <person name="He Y."/>
        </authorList>
    </citation>
    <scope>NUCLEOTIDE SEQUENCE [LARGE SCALE GENOMIC DNA]</scope>
    <source>
        <strain evidence="2">cv. XS01</strain>
    </source>
</reference>
<gene>
    <name evidence="1" type="ORF">F511_29564</name>
</gene>
<proteinExistence type="predicted"/>
<dbReference type="Proteomes" id="UP000250235">
    <property type="component" value="Unassembled WGS sequence"/>
</dbReference>